<keyword evidence="4 8" id="KW-1133">Transmembrane helix</keyword>
<keyword evidence="5" id="KW-0406">Ion transport</keyword>
<dbReference type="Gene3D" id="2.60.120.10">
    <property type="entry name" value="Jelly Rolls"/>
    <property type="match status" value="1"/>
</dbReference>
<accession>A0A1R2CRP6</accession>
<sequence length="678" mass="79019">MGSRRYSIIKPESSEDLDKTITCQREFVRFRSPRISLLKPNSASKIEPCQSKYKALWRKAVFHIKVQLTLERFRNELLIYGTSHHVLDMNNQFRDNLDQIFQKKRALELTFANIFKSRKHMDLLFRSNSRFLNYWNFFLTVFILYIAIFMPIRVAFYENVYWDFWTILDTILDVFFILDIIVNFFSAYKDKEENEVCNLKKIAIHYLKTWFFMDFIASVPIGLIDYSLGLQNSHTKMTRYSKLIRLSKLPRLYRLLRVFRIMKVLKHYTQASVVNELVDFFQLNARILKFGQFLLTVFFFVHFIGCLWYFSALIDEFSPDTWVVRYNMLDMNKGSLYLTCVYWAITTITTVGYGDITAKTDLEKIIAISLMICGVGFYSFTIGSLSSFLSTVDTRESVLAQKMAAVNEFIKETNVKGEIKQKIRQAIKFSNRKLGAVWSDKNSLFKELPKNLRYEVALSMYGGIANQLPFFKGKDSAFVVAVIPCLLPLKINKGEFVYQIGDYADYAYIIVEGRVSLVTEAEQIAYKSYLKGGFFGEIELLTSSIREETAVTTMDCEFFVLTKKDFLAILDEFPVEKILFKKIAAKKQKQNASCKKEIKSLIHFWIKQGTLTDLKGRDFEFLTQDVIHKKRASINLPVIENDLPVNSDEVLLEMQSRISNIEKTLEVILEKLSNQLHP</sequence>
<feature type="transmembrane region" description="Helical" evidence="8">
    <location>
        <begin position="131"/>
        <end position="152"/>
    </location>
</feature>
<evidence type="ECO:0000313" key="11">
    <source>
        <dbReference type="Proteomes" id="UP000187209"/>
    </source>
</evidence>
<dbReference type="PANTHER" id="PTHR47823">
    <property type="entry name" value="ION_TRANS DOMAIN-CONTAINING PROTEIN"/>
    <property type="match status" value="1"/>
</dbReference>
<dbReference type="FunFam" id="1.10.287.70:FF:000123">
    <property type="entry name" value="Potassium channel KAT3"/>
    <property type="match status" value="1"/>
</dbReference>
<dbReference type="SUPFAM" id="SSF81324">
    <property type="entry name" value="Voltage-gated potassium channels"/>
    <property type="match status" value="1"/>
</dbReference>
<dbReference type="Gene3D" id="1.10.287.630">
    <property type="entry name" value="Helix hairpin bin"/>
    <property type="match status" value="1"/>
</dbReference>
<feature type="transmembrane region" description="Helical" evidence="8">
    <location>
        <begin position="334"/>
        <end position="353"/>
    </location>
</feature>
<dbReference type="PRINTS" id="PR01463">
    <property type="entry name" value="EAGCHANLFMLY"/>
</dbReference>
<dbReference type="EMBL" id="MPUH01000076">
    <property type="protein sequence ID" value="OMJ91682.1"/>
    <property type="molecule type" value="Genomic_DNA"/>
</dbReference>
<comment type="caution">
    <text evidence="10">The sequence shown here is derived from an EMBL/GenBank/DDBJ whole genome shotgun (WGS) entry which is preliminary data.</text>
</comment>
<dbReference type="SMART" id="SM00100">
    <property type="entry name" value="cNMP"/>
    <property type="match status" value="1"/>
</dbReference>
<keyword evidence="7" id="KW-0407">Ion channel</keyword>
<dbReference type="GO" id="GO:0005249">
    <property type="term" value="F:voltage-gated potassium channel activity"/>
    <property type="evidence" value="ECO:0007669"/>
    <property type="project" value="InterPro"/>
</dbReference>
<evidence type="ECO:0000256" key="1">
    <source>
        <dbReference type="ARBA" id="ARBA00004141"/>
    </source>
</evidence>
<name>A0A1R2CRP6_9CILI</name>
<comment type="subcellular location">
    <subcellularLocation>
        <location evidence="1">Membrane</location>
        <topology evidence="1">Multi-pass membrane protein</topology>
    </subcellularLocation>
</comment>
<dbReference type="InterPro" id="IPR018490">
    <property type="entry name" value="cNMP-bd_dom_sf"/>
</dbReference>
<organism evidence="10 11">
    <name type="scientific">Stentor coeruleus</name>
    <dbReference type="NCBI Taxonomy" id="5963"/>
    <lineage>
        <taxon>Eukaryota</taxon>
        <taxon>Sar</taxon>
        <taxon>Alveolata</taxon>
        <taxon>Ciliophora</taxon>
        <taxon>Postciliodesmatophora</taxon>
        <taxon>Heterotrichea</taxon>
        <taxon>Heterotrichida</taxon>
        <taxon>Stentoridae</taxon>
        <taxon>Stentor</taxon>
    </lineage>
</organism>
<dbReference type="PANTHER" id="PTHR47823:SF9">
    <property type="entry name" value="CHROMOSOME UNDETERMINED SCAFFOLD_10, WHOLE GENOME SHOTGUN SEQUENCE"/>
    <property type="match status" value="1"/>
</dbReference>
<evidence type="ECO:0000256" key="6">
    <source>
        <dbReference type="ARBA" id="ARBA00023136"/>
    </source>
</evidence>
<feature type="transmembrane region" description="Helical" evidence="8">
    <location>
        <begin position="365"/>
        <end position="389"/>
    </location>
</feature>
<evidence type="ECO:0000259" key="9">
    <source>
        <dbReference type="PROSITE" id="PS50042"/>
    </source>
</evidence>
<dbReference type="OrthoDB" id="417811at2759"/>
<dbReference type="PROSITE" id="PS50042">
    <property type="entry name" value="CNMP_BINDING_3"/>
    <property type="match status" value="1"/>
</dbReference>
<feature type="transmembrane region" description="Helical" evidence="8">
    <location>
        <begin position="293"/>
        <end position="314"/>
    </location>
</feature>
<dbReference type="GO" id="GO:0016020">
    <property type="term" value="C:membrane"/>
    <property type="evidence" value="ECO:0007669"/>
    <property type="project" value="UniProtKB-SubCell"/>
</dbReference>
<evidence type="ECO:0000256" key="4">
    <source>
        <dbReference type="ARBA" id="ARBA00022989"/>
    </source>
</evidence>
<dbReference type="InterPro" id="IPR014710">
    <property type="entry name" value="RmlC-like_jellyroll"/>
</dbReference>
<keyword evidence="11" id="KW-1185">Reference proteome</keyword>
<evidence type="ECO:0000256" key="2">
    <source>
        <dbReference type="ARBA" id="ARBA00022448"/>
    </source>
</evidence>
<dbReference type="SUPFAM" id="SSF51206">
    <property type="entry name" value="cAMP-binding domain-like"/>
    <property type="match status" value="1"/>
</dbReference>
<proteinExistence type="predicted"/>
<keyword evidence="3 8" id="KW-0812">Transmembrane</keyword>
<feature type="transmembrane region" description="Helical" evidence="8">
    <location>
        <begin position="164"/>
        <end position="185"/>
    </location>
</feature>
<dbReference type="AlphaFoldDB" id="A0A1R2CRP6"/>
<evidence type="ECO:0000256" key="3">
    <source>
        <dbReference type="ARBA" id="ARBA00022692"/>
    </source>
</evidence>
<dbReference type="Gene3D" id="1.10.287.70">
    <property type="match status" value="1"/>
</dbReference>
<dbReference type="Pfam" id="PF00520">
    <property type="entry name" value="Ion_trans"/>
    <property type="match status" value="1"/>
</dbReference>
<dbReference type="Pfam" id="PF00027">
    <property type="entry name" value="cNMP_binding"/>
    <property type="match status" value="1"/>
</dbReference>
<keyword evidence="2" id="KW-0813">Transport</keyword>
<evidence type="ECO:0000313" key="10">
    <source>
        <dbReference type="EMBL" id="OMJ91682.1"/>
    </source>
</evidence>
<dbReference type="InterPro" id="IPR003938">
    <property type="entry name" value="K_chnl_volt-dep_EAG/ELK/ERG"/>
</dbReference>
<dbReference type="CDD" id="cd00038">
    <property type="entry name" value="CAP_ED"/>
    <property type="match status" value="1"/>
</dbReference>
<gene>
    <name evidence="10" type="ORF">SteCoe_5709</name>
</gene>
<evidence type="ECO:0000256" key="7">
    <source>
        <dbReference type="ARBA" id="ARBA00023303"/>
    </source>
</evidence>
<dbReference type="InterPro" id="IPR005821">
    <property type="entry name" value="Ion_trans_dom"/>
</dbReference>
<dbReference type="InterPro" id="IPR000595">
    <property type="entry name" value="cNMP-bd_dom"/>
</dbReference>
<feature type="domain" description="Cyclic nucleotide-binding" evidence="9">
    <location>
        <begin position="470"/>
        <end position="570"/>
    </location>
</feature>
<protein>
    <recommendedName>
        <fullName evidence="9">Cyclic nucleotide-binding domain-containing protein</fullName>
    </recommendedName>
</protein>
<dbReference type="Proteomes" id="UP000187209">
    <property type="component" value="Unassembled WGS sequence"/>
</dbReference>
<keyword evidence="6 8" id="KW-0472">Membrane</keyword>
<evidence type="ECO:0000256" key="5">
    <source>
        <dbReference type="ARBA" id="ARBA00023065"/>
    </source>
</evidence>
<evidence type="ECO:0000256" key="8">
    <source>
        <dbReference type="SAM" id="Phobius"/>
    </source>
</evidence>
<reference evidence="10 11" key="1">
    <citation type="submission" date="2016-11" db="EMBL/GenBank/DDBJ databases">
        <title>The macronuclear genome of Stentor coeruleus: a giant cell with tiny introns.</title>
        <authorList>
            <person name="Slabodnick M."/>
            <person name="Ruby J.G."/>
            <person name="Reiff S.B."/>
            <person name="Swart E.C."/>
            <person name="Gosai S."/>
            <person name="Prabakaran S."/>
            <person name="Witkowska E."/>
            <person name="Larue G.E."/>
            <person name="Fisher S."/>
            <person name="Freeman R.M."/>
            <person name="Gunawardena J."/>
            <person name="Chu W."/>
            <person name="Stover N.A."/>
            <person name="Gregory B.D."/>
            <person name="Nowacki M."/>
            <person name="Derisi J."/>
            <person name="Roy S.W."/>
            <person name="Marshall W.F."/>
            <person name="Sood P."/>
        </authorList>
    </citation>
    <scope>NUCLEOTIDE SEQUENCE [LARGE SCALE GENOMIC DNA]</scope>
    <source>
        <strain evidence="10">WM001</strain>
    </source>
</reference>